<dbReference type="Proteomes" id="UP000626092">
    <property type="component" value="Unassembled WGS sequence"/>
</dbReference>
<dbReference type="InterPro" id="IPR002048">
    <property type="entry name" value="EF_hand_dom"/>
</dbReference>
<dbReference type="Pfam" id="PF13499">
    <property type="entry name" value="EF-hand_7"/>
    <property type="match status" value="1"/>
</dbReference>
<dbReference type="SMART" id="SM00054">
    <property type="entry name" value="EFh"/>
    <property type="match status" value="2"/>
</dbReference>
<evidence type="ECO:0000256" key="3">
    <source>
        <dbReference type="ARBA" id="ARBA00022723"/>
    </source>
</evidence>
<evidence type="ECO:0000256" key="6">
    <source>
        <dbReference type="SAM" id="MobiDB-lite"/>
    </source>
</evidence>
<dbReference type="SUPFAM" id="SSF47473">
    <property type="entry name" value="EF-hand"/>
    <property type="match status" value="1"/>
</dbReference>
<gene>
    <name evidence="8" type="ORF">RHSIM_Rhsim11G0196900</name>
</gene>
<dbReference type="PROSITE" id="PS00018">
    <property type="entry name" value="EF_HAND_1"/>
    <property type="match status" value="1"/>
</dbReference>
<sequence>MENTATLRQWFDRVDSDKTGSITAAQLKNAFSVGNLEFSISIVQQMIRMYDFDSNGTMSFEEFVALNKFLLKVQQAFSDLERGRGYLVPDDVYEGLVKIGFSLDSPAFYTVCEAGFTYSVVFYSPFVEDSGCSGYQWGKPYGNPIKMPYVGIASNKTWFIFGYAISSGILDDSNISHLSIFPCSLYRVSIKRRMEDSGLMISYLFVFSCNLRGISLSRSIQASKAESLLISINLYSAMEQCPHENQEQSNAEHRDAQEQSNPDHHNAQEQSSRDHRFKFSL</sequence>
<evidence type="ECO:0000256" key="4">
    <source>
        <dbReference type="ARBA" id="ARBA00022737"/>
    </source>
</evidence>
<dbReference type="PANTHER" id="PTHR46212">
    <property type="entry name" value="PEFLIN"/>
    <property type="match status" value="1"/>
</dbReference>
<comment type="subcellular location">
    <subcellularLocation>
        <location evidence="1">Cytoplasm</location>
    </subcellularLocation>
</comment>
<keyword evidence="5" id="KW-0106">Calcium</keyword>
<dbReference type="InterPro" id="IPR011992">
    <property type="entry name" value="EF-hand-dom_pair"/>
</dbReference>
<proteinExistence type="predicted"/>
<evidence type="ECO:0000313" key="9">
    <source>
        <dbReference type="Proteomes" id="UP000626092"/>
    </source>
</evidence>
<name>A0A834G843_RHOSS</name>
<dbReference type="GO" id="GO:0048306">
    <property type="term" value="F:calcium-dependent protein binding"/>
    <property type="evidence" value="ECO:0007669"/>
    <property type="project" value="UniProtKB-ARBA"/>
</dbReference>
<evidence type="ECO:0000256" key="2">
    <source>
        <dbReference type="ARBA" id="ARBA00022490"/>
    </source>
</evidence>
<dbReference type="InterPro" id="IPR051426">
    <property type="entry name" value="Peflin/Sorcin_CaBP"/>
</dbReference>
<feature type="domain" description="EF-hand" evidence="7">
    <location>
        <begin position="2"/>
        <end position="37"/>
    </location>
</feature>
<keyword evidence="4" id="KW-0677">Repeat</keyword>
<dbReference type="EMBL" id="WJXA01000011">
    <property type="protein sequence ID" value="KAF7127786.1"/>
    <property type="molecule type" value="Genomic_DNA"/>
</dbReference>
<evidence type="ECO:0000256" key="1">
    <source>
        <dbReference type="ARBA" id="ARBA00004496"/>
    </source>
</evidence>
<keyword evidence="3" id="KW-0479">Metal-binding</keyword>
<evidence type="ECO:0000313" key="8">
    <source>
        <dbReference type="EMBL" id="KAF7127786.1"/>
    </source>
</evidence>
<dbReference type="OrthoDB" id="186625at2759"/>
<feature type="region of interest" description="Disordered" evidence="6">
    <location>
        <begin position="243"/>
        <end position="281"/>
    </location>
</feature>
<evidence type="ECO:0000259" key="7">
    <source>
        <dbReference type="PROSITE" id="PS50222"/>
    </source>
</evidence>
<keyword evidence="9" id="KW-1185">Reference proteome</keyword>
<feature type="domain" description="EF-hand" evidence="7">
    <location>
        <begin position="38"/>
        <end position="73"/>
    </location>
</feature>
<dbReference type="PROSITE" id="PS50222">
    <property type="entry name" value="EF_HAND_2"/>
    <property type="match status" value="2"/>
</dbReference>
<dbReference type="AlphaFoldDB" id="A0A834G843"/>
<dbReference type="InterPro" id="IPR018247">
    <property type="entry name" value="EF_Hand_1_Ca_BS"/>
</dbReference>
<dbReference type="PANTHER" id="PTHR46212:SF3">
    <property type="entry name" value="GH27120P"/>
    <property type="match status" value="1"/>
</dbReference>
<organism evidence="8 9">
    <name type="scientific">Rhododendron simsii</name>
    <name type="common">Sims's rhododendron</name>
    <dbReference type="NCBI Taxonomy" id="118357"/>
    <lineage>
        <taxon>Eukaryota</taxon>
        <taxon>Viridiplantae</taxon>
        <taxon>Streptophyta</taxon>
        <taxon>Embryophyta</taxon>
        <taxon>Tracheophyta</taxon>
        <taxon>Spermatophyta</taxon>
        <taxon>Magnoliopsida</taxon>
        <taxon>eudicotyledons</taxon>
        <taxon>Gunneridae</taxon>
        <taxon>Pentapetalae</taxon>
        <taxon>asterids</taxon>
        <taxon>Ericales</taxon>
        <taxon>Ericaceae</taxon>
        <taxon>Ericoideae</taxon>
        <taxon>Rhodoreae</taxon>
        <taxon>Rhododendron</taxon>
    </lineage>
</organism>
<dbReference type="GO" id="GO:0005509">
    <property type="term" value="F:calcium ion binding"/>
    <property type="evidence" value="ECO:0007669"/>
    <property type="project" value="InterPro"/>
</dbReference>
<dbReference type="GO" id="GO:0005737">
    <property type="term" value="C:cytoplasm"/>
    <property type="evidence" value="ECO:0007669"/>
    <property type="project" value="UniProtKB-SubCell"/>
</dbReference>
<protein>
    <recommendedName>
        <fullName evidence="7">EF-hand domain-containing protein</fullName>
    </recommendedName>
</protein>
<dbReference type="Gene3D" id="1.10.238.10">
    <property type="entry name" value="EF-hand"/>
    <property type="match status" value="1"/>
</dbReference>
<feature type="compositionally biased region" description="Basic and acidic residues" evidence="6">
    <location>
        <begin position="243"/>
        <end position="274"/>
    </location>
</feature>
<comment type="caution">
    <text evidence="8">The sequence shown here is derived from an EMBL/GenBank/DDBJ whole genome shotgun (WGS) entry which is preliminary data.</text>
</comment>
<accession>A0A834G843</accession>
<evidence type="ECO:0000256" key="5">
    <source>
        <dbReference type="ARBA" id="ARBA00022837"/>
    </source>
</evidence>
<keyword evidence="2" id="KW-0963">Cytoplasm</keyword>
<reference evidence="8" key="1">
    <citation type="submission" date="2019-11" db="EMBL/GenBank/DDBJ databases">
        <authorList>
            <person name="Liu Y."/>
            <person name="Hou J."/>
            <person name="Li T.-Q."/>
            <person name="Guan C.-H."/>
            <person name="Wu X."/>
            <person name="Wu H.-Z."/>
            <person name="Ling F."/>
            <person name="Zhang R."/>
            <person name="Shi X.-G."/>
            <person name="Ren J.-P."/>
            <person name="Chen E.-F."/>
            <person name="Sun J.-M."/>
        </authorList>
    </citation>
    <scope>NUCLEOTIDE SEQUENCE</scope>
    <source>
        <strain evidence="8">Adult_tree_wgs_1</strain>
        <tissue evidence="8">Leaves</tissue>
    </source>
</reference>